<feature type="transmembrane region" description="Helical" evidence="3">
    <location>
        <begin position="268"/>
        <end position="289"/>
    </location>
</feature>
<feature type="transmembrane region" description="Helical" evidence="3">
    <location>
        <begin position="694"/>
        <end position="719"/>
    </location>
</feature>
<feature type="compositionally biased region" description="Low complexity" evidence="2">
    <location>
        <begin position="744"/>
        <end position="753"/>
    </location>
</feature>
<dbReference type="PROSITE" id="PS50156">
    <property type="entry name" value="SSD"/>
    <property type="match status" value="1"/>
</dbReference>
<accession>A0A2J7ZV20</accession>
<dbReference type="SUPFAM" id="SSF55724">
    <property type="entry name" value="Mog1p/PsbP-like"/>
    <property type="match status" value="1"/>
</dbReference>
<dbReference type="EMBL" id="PGGS01000425">
    <property type="protein sequence ID" value="PNH04088.1"/>
    <property type="molecule type" value="Genomic_DNA"/>
</dbReference>
<dbReference type="GO" id="GO:0015918">
    <property type="term" value="P:sterol transport"/>
    <property type="evidence" value="ECO:0007669"/>
    <property type="project" value="TreeGrafter"/>
</dbReference>
<keyword evidence="1" id="KW-0445">Lipid transport</keyword>
<dbReference type="GO" id="GO:0009654">
    <property type="term" value="C:photosystem II oxygen evolving complex"/>
    <property type="evidence" value="ECO:0007669"/>
    <property type="project" value="InterPro"/>
</dbReference>
<keyword evidence="3" id="KW-0812">Transmembrane</keyword>
<keyword evidence="3" id="KW-0472">Membrane</keyword>
<feature type="transmembrane region" description="Helical" evidence="3">
    <location>
        <begin position="1182"/>
        <end position="1205"/>
    </location>
</feature>
<feature type="transmembrane region" description="Helical" evidence="3">
    <location>
        <begin position="624"/>
        <end position="645"/>
    </location>
</feature>
<sequence>MATHSGTRPSRLPLRCMRNHRRTLNPKTLKPYIAAAPAPDCAANVESAPPDAPLAAALQSVCPSLWADQGGPAGRYCCTAGQVERIASDTQKALPFIVGCPACRHNFVQLWCVLTCSPDQAAFTNVSAVQQAYDTNATAVAELDHWLGREYVDGMYDSCKDVKFGAANVPAMSFIGGGARSGPEWLAFLGTLKDKRFPPIGSPIQINFRPDNTTPGGMAPLHERAVSCGDNAFRCSCSDCPAAQGCAQPDPAPPPPPPACRVGSIPCLSFGLMWLYGALAAAVLAAFILPARGRGVTGEQEAEGGRGVGAYASAAEAGGRNKHDNGGGGDGDVLAPLLAGQGGTESWDGAAAAEEGGGGGGGGAPLVERLLQRGYYRLNVAAAAAAGWSPAGVGLLVGRHPVPVLAAGAALVALCCCGLFWFRVETDPQRLWVGPASQAAREKAAYEASFGPFYRVEQMILATTAAPPAAAAAGGASRLAATAPAASAAAASAPAAAAPPIVSGPNLELLFGMQRLVDELEGGSVQDELSRESRAEVATVAASYALMLAYIAAALGSFPPPWRVWWAARGSGLAAAGELLRSAVLTSRASLGLAGVAIVAASVAGALGVVSACGLWSTLIIMEVIPFLALAVGVDNMFVLAHAMFKQEHTLPAPERLARALAAAGPSVTLAAVCEVAAFGLGGALTSMPAVRNFSLAAAAAVGLDFVLQVTVFAALLVLDVRRLQARRADCVPCLVLPPPARGQQQQQQQQLQRAEWKAGRQQLRGTLGRRGPEAADAVEAAAEGPPAPDPYAPPAHEHDMTQPGGGDAMPYGGNPLLYDLAGYDMIEDEEPPDIGPSSQGEVDEGSYWSLQGLLQAYMERVHAPLLSLPAVQCGVLLAFAASLLACVAVLPYLQIGLDQAVALPRDSYLQLYYQSQEYETPNATAAYCPPPDQPPCAGNTSACASCHTCVQTAFEGGRPSVPQFQTYLPWFLAARPSEQCAKAGVGAYSDSLQRSDPADPTSVAGLLPPGGRAGQWAGEGGGDGEGGGRVAASSFRTYYRPLNRQADFIEAMRQGRAFAARASRELGLDVYAYSLFHVFFEQYLTVPYDAAAVVGVPLLAVVGAAAALSGSWWAAGLLAGVLGSVLLHLAGAMWLAGIQVNAVSLVNLAMALGIAVEFCAHVLHAFMAAPPPPPLAAAPEAGAGVAAGTAAAAPMAAPVVGLGGGRVERAAAALRVVGASVLSGVTLTKLVGVAVLAFARTQIFQVYYFRLYAALVVVGAAHGLVLLPVLLALAGPPAWRATRQGRVTKMATILCNKAFATAPVSRASRRSAVVVRAQAQDVTRRAALGALAGAALLVSNTNQASASFGESANVFGKITNKSGFVSYAGDNFSVELPSKWNPSKEKDFPGTTLRYEDNGDAVNNLVVLVQPSDKKSIEDYGPQDKFLESVSYLLGRQAYSGETRSEGGFAANRVSAASLLDVFSTTDKKGKTYYKYELLVRSADGDEGGRHQLIAATVGSDSKLYILKVQVGDKRWFKGVDKEAKGVWNSFTVA</sequence>
<feature type="transmembrane region" description="Helical" evidence="3">
    <location>
        <begin position="1252"/>
        <end position="1275"/>
    </location>
</feature>
<evidence type="ECO:0000313" key="6">
    <source>
        <dbReference type="Proteomes" id="UP000236333"/>
    </source>
</evidence>
<feature type="compositionally biased region" description="Low complexity" evidence="2">
    <location>
        <begin position="775"/>
        <end position="785"/>
    </location>
</feature>
<dbReference type="SUPFAM" id="SSF82866">
    <property type="entry name" value="Multidrug efflux transporter AcrB transmembrane domain"/>
    <property type="match status" value="2"/>
</dbReference>
<keyword evidence="6" id="KW-1185">Reference proteome</keyword>
<evidence type="ECO:0000256" key="2">
    <source>
        <dbReference type="SAM" id="MobiDB-lite"/>
    </source>
</evidence>
<dbReference type="InterPro" id="IPR000731">
    <property type="entry name" value="SSD"/>
</dbReference>
<feature type="transmembrane region" description="Helical" evidence="3">
    <location>
        <begin position="404"/>
        <end position="422"/>
    </location>
</feature>
<feature type="domain" description="SSD" evidence="4">
    <location>
        <begin position="536"/>
        <end position="719"/>
    </location>
</feature>
<dbReference type="Proteomes" id="UP000236333">
    <property type="component" value="Unassembled WGS sequence"/>
</dbReference>
<dbReference type="GO" id="GO:0015979">
    <property type="term" value="P:photosynthesis"/>
    <property type="evidence" value="ECO:0007669"/>
    <property type="project" value="InterPro"/>
</dbReference>
<feature type="transmembrane region" description="Helical" evidence="3">
    <location>
        <begin position="1113"/>
        <end position="1137"/>
    </location>
</feature>
<dbReference type="OrthoDB" id="6510177at2759"/>
<dbReference type="Pfam" id="PF01789">
    <property type="entry name" value="PsbP"/>
    <property type="match status" value="1"/>
</dbReference>
<dbReference type="InterPro" id="IPR053958">
    <property type="entry name" value="HMGCR/SNAP/NPC1-like_SSD"/>
</dbReference>
<dbReference type="GO" id="GO:0032934">
    <property type="term" value="F:sterol binding"/>
    <property type="evidence" value="ECO:0007669"/>
    <property type="project" value="TreeGrafter"/>
</dbReference>
<feature type="compositionally biased region" description="Gly residues" evidence="2">
    <location>
        <begin position="1012"/>
        <end position="1028"/>
    </location>
</feature>
<evidence type="ECO:0000259" key="4">
    <source>
        <dbReference type="PROSITE" id="PS50156"/>
    </source>
</evidence>
<protein>
    <submittedName>
        <fullName evidence="5">Oxygen-evolving enhancer protein 2, chloroplastic</fullName>
    </submittedName>
</protein>
<dbReference type="Pfam" id="PF12349">
    <property type="entry name" value="Sterol-sensing"/>
    <property type="match status" value="1"/>
</dbReference>
<dbReference type="PANTHER" id="PTHR45727:SF2">
    <property type="entry name" value="NPC INTRACELLULAR CHOLESTEROL TRANSPORTER 1"/>
    <property type="match status" value="1"/>
</dbReference>
<evidence type="ECO:0000256" key="3">
    <source>
        <dbReference type="SAM" id="Phobius"/>
    </source>
</evidence>
<name>A0A2J7ZV20_9CHLO</name>
<dbReference type="Gene3D" id="1.20.1640.10">
    <property type="entry name" value="Multidrug efflux transporter AcrB transmembrane domain"/>
    <property type="match status" value="2"/>
</dbReference>
<dbReference type="GO" id="GO:0019898">
    <property type="term" value="C:extrinsic component of membrane"/>
    <property type="evidence" value="ECO:0007669"/>
    <property type="project" value="InterPro"/>
</dbReference>
<gene>
    <name evidence="5" type="ORF">TSOC_009777</name>
</gene>
<feature type="transmembrane region" description="Helical" evidence="3">
    <location>
        <begin position="657"/>
        <end position="682"/>
    </location>
</feature>
<dbReference type="InterPro" id="IPR016123">
    <property type="entry name" value="Mog1/PsbP_a/b/a-sand"/>
</dbReference>
<organism evidence="5 6">
    <name type="scientific">Tetrabaena socialis</name>
    <dbReference type="NCBI Taxonomy" id="47790"/>
    <lineage>
        <taxon>Eukaryota</taxon>
        <taxon>Viridiplantae</taxon>
        <taxon>Chlorophyta</taxon>
        <taxon>core chlorophytes</taxon>
        <taxon>Chlorophyceae</taxon>
        <taxon>CS clade</taxon>
        <taxon>Chlamydomonadales</taxon>
        <taxon>Tetrabaenaceae</taxon>
        <taxon>Tetrabaena</taxon>
    </lineage>
</organism>
<keyword evidence="3" id="KW-1133">Transmembrane helix</keyword>
<dbReference type="PANTHER" id="PTHR45727">
    <property type="entry name" value="NPC INTRACELLULAR CHOLESTEROL TRANSPORTER 1"/>
    <property type="match status" value="1"/>
</dbReference>
<dbReference type="GO" id="GO:0005509">
    <property type="term" value="F:calcium ion binding"/>
    <property type="evidence" value="ECO:0007669"/>
    <property type="project" value="InterPro"/>
</dbReference>
<feature type="transmembrane region" description="Helical" evidence="3">
    <location>
        <begin position="1217"/>
        <end position="1240"/>
    </location>
</feature>
<keyword evidence="1" id="KW-0813">Transport</keyword>
<feature type="region of interest" description="Disordered" evidence="2">
    <location>
        <begin position="992"/>
        <end position="1028"/>
    </location>
</feature>
<feature type="transmembrane region" description="Helical" evidence="3">
    <location>
        <begin position="591"/>
        <end position="618"/>
    </location>
</feature>
<feature type="transmembrane region" description="Helical" evidence="3">
    <location>
        <begin position="1149"/>
        <end position="1170"/>
    </location>
</feature>
<feature type="region of interest" description="Disordered" evidence="2">
    <location>
        <begin position="739"/>
        <end position="810"/>
    </location>
</feature>
<reference evidence="5 6" key="1">
    <citation type="journal article" date="2017" name="Mol. Biol. Evol.">
        <title>The 4-celled Tetrabaena socialis nuclear genome reveals the essential components for genetic control of cell number at the origin of multicellularity in the volvocine lineage.</title>
        <authorList>
            <person name="Featherston J."/>
            <person name="Arakaki Y."/>
            <person name="Hanschen E.R."/>
            <person name="Ferris P.J."/>
            <person name="Michod R.E."/>
            <person name="Olson B.J.S.C."/>
            <person name="Nozaki H."/>
            <person name="Durand P.M."/>
        </authorList>
    </citation>
    <scope>NUCLEOTIDE SEQUENCE [LARGE SCALE GENOMIC DNA]</scope>
    <source>
        <strain evidence="5 6">NIES-571</strain>
    </source>
</reference>
<feature type="transmembrane region" description="Helical" evidence="3">
    <location>
        <begin position="378"/>
        <end position="398"/>
    </location>
</feature>
<dbReference type="InterPro" id="IPR032190">
    <property type="entry name" value="NPC1_N"/>
</dbReference>
<proteinExistence type="predicted"/>
<dbReference type="Gene3D" id="3.40.1000.10">
    <property type="entry name" value="Mog1/PsbP, alpha/beta/alpha sandwich"/>
    <property type="match status" value="1"/>
</dbReference>
<evidence type="ECO:0000256" key="1">
    <source>
        <dbReference type="ARBA" id="ARBA00023055"/>
    </source>
</evidence>
<evidence type="ECO:0000313" key="5">
    <source>
        <dbReference type="EMBL" id="PNH04088.1"/>
    </source>
</evidence>
<feature type="transmembrane region" description="Helical" evidence="3">
    <location>
        <begin position="1087"/>
        <end position="1107"/>
    </location>
</feature>
<dbReference type="InterPro" id="IPR002683">
    <property type="entry name" value="PsbP_C"/>
</dbReference>
<comment type="caution">
    <text evidence="5">The sequence shown here is derived from an EMBL/GenBank/DDBJ whole genome shotgun (WGS) entry which is preliminary data.</text>
</comment>
<dbReference type="Pfam" id="PF16414">
    <property type="entry name" value="NPC1_N"/>
    <property type="match status" value="1"/>
</dbReference>